<feature type="transmembrane region" description="Helical" evidence="12">
    <location>
        <begin position="370"/>
        <end position="392"/>
    </location>
</feature>
<dbReference type="GO" id="GO:0009401">
    <property type="term" value="P:phosphoenolpyruvate-dependent sugar phosphotransferase system"/>
    <property type="evidence" value="ECO:0007669"/>
    <property type="project" value="UniProtKB-KW"/>
</dbReference>
<evidence type="ECO:0000256" key="5">
    <source>
        <dbReference type="ARBA" id="ARBA00022679"/>
    </source>
</evidence>
<name>A0AA37J1C3_9FIRM</name>
<dbReference type="InterPro" id="IPR050558">
    <property type="entry name" value="PTS_Sugar-Specific_Components"/>
</dbReference>
<dbReference type="InterPro" id="IPR018113">
    <property type="entry name" value="PTrfase_EIIB_Cys"/>
</dbReference>
<dbReference type="Gene3D" id="3.30.1360.60">
    <property type="entry name" value="Glucose permease domain IIB"/>
    <property type="match status" value="1"/>
</dbReference>
<feature type="transmembrane region" description="Helical" evidence="12">
    <location>
        <begin position="228"/>
        <end position="247"/>
    </location>
</feature>
<keyword evidence="6" id="KW-0598">Phosphotransferase system</keyword>
<dbReference type="PROSITE" id="PS51098">
    <property type="entry name" value="PTS_EIIB_TYPE_1"/>
    <property type="match status" value="1"/>
</dbReference>
<proteinExistence type="predicted"/>
<feature type="transmembrane region" description="Helical" evidence="12">
    <location>
        <begin position="509"/>
        <end position="529"/>
    </location>
</feature>
<keyword evidence="7 12" id="KW-0812">Transmembrane</keyword>
<keyword evidence="8" id="KW-0418">Kinase</keyword>
<evidence type="ECO:0008006" key="17">
    <source>
        <dbReference type="Google" id="ProtNLM"/>
    </source>
</evidence>
<dbReference type="InterPro" id="IPR001996">
    <property type="entry name" value="PTS_IIB_1"/>
</dbReference>
<dbReference type="PANTHER" id="PTHR30175:SF1">
    <property type="entry name" value="PTS SYSTEM ARBUTIN-, CELLOBIOSE-, AND SALICIN-SPECIFIC EIIBC COMPONENT-RELATED"/>
    <property type="match status" value="1"/>
</dbReference>
<comment type="caution">
    <text evidence="15">The sequence shown here is derived from an EMBL/GenBank/DDBJ whole genome shotgun (WGS) entry which is preliminary data.</text>
</comment>
<feature type="transmembrane region" description="Helical" evidence="12">
    <location>
        <begin position="404"/>
        <end position="427"/>
    </location>
</feature>
<accession>A0AA37J1C3</accession>
<keyword evidence="4" id="KW-0762">Sugar transport</keyword>
<evidence type="ECO:0000256" key="2">
    <source>
        <dbReference type="ARBA" id="ARBA00022448"/>
    </source>
</evidence>
<sequence>MDREQFLAQLLPLIGGQDNVSWHEFRQDNLYVTLKDASLAESDAVRKLPGVVSVTEGRSRLTLRFGTLRKQEEATIMSKAKNQSDYTTLVQTIVEKIGGKGNIVRATHCITRLRFTLADTSKADKEAIKKIPGVAGCVDNAGQFQVIIGPHVVEVYDALIAYTGLKSEAAVEPEEENAKKRNIFSRLVDTMASIVMPMIGPLAGAGMIKAILSVLTQFELISSSSQTYQIFYLVADGVFYYMPFFLAFSAGKKFKCNPYLSLIFAAMLVHPNYMALKEAGEAVKLFDFLPVTLASYTSSVVPVILIVYFQSIVEKFFTRYTPKAIKVFFVPMVTILVTVPVGFVVLGPLGSILGNYLAAAFTAMDAYVGWLVPTLVGGLCPLLVMTGMHYAVGSAQSIQRATMGYATILAPGMVCSNMAQSAATFGVALKTKNKELKTLASTVGVTALCGITEPTLYGVGLKYKRPLYCAMAGGALGGLYAGIMHVKQWAYGTSTIFALPVYLGEDNSFPHICIAVAIAMASAFILSYITHKDPVEELAGQEK</sequence>
<keyword evidence="5" id="KW-0808">Transferase</keyword>
<dbReference type="GO" id="GO:0090589">
    <property type="term" value="F:protein-phosphocysteine-trehalose phosphotransferase system transporter activity"/>
    <property type="evidence" value="ECO:0007669"/>
    <property type="project" value="TreeGrafter"/>
</dbReference>
<evidence type="ECO:0000256" key="6">
    <source>
        <dbReference type="ARBA" id="ARBA00022683"/>
    </source>
</evidence>
<evidence type="ECO:0000256" key="4">
    <source>
        <dbReference type="ARBA" id="ARBA00022597"/>
    </source>
</evidence>
<evidence type="ECO:0000313" key="15">
    <source>
        <dbReference type="EMBL" id="GJN65629.1"/>
    </source>
</evidence>
<dbReference type="Pfam" id="PF02378">
    <property type="entry name" value="PTS_EIIC"/>
    <property type="match status" value="1"/>
</dbReference>
<dbReference type="CDD" id="cd00212">
    <property type="entry name" value="PTS_IIB_glc"/>
    <property type="match status" value="1"/>
</dbReference>
<protein>
    <recommendedName>
        <fullName evidence="17">PTS beta-glucoside transporter subunit EIIBCA</fullName>
    </recommendedName>
</protein>
<feature type="active site" description="Phosphocysteine intermediate; for EIIB activity" evidence="11">
    <location>
        <position position="109"/>
    </location>
</feature>
<feature type="transmembrane region" description="Helical" evidence="12">
    <location>
        <begin position="439"/>
        <end position="460"/>
    </location>
</feature>
<keyword evidence="9 12" id="KW-1133">Transmembrane helix</keyword>
<evidence type="ECO:0000256" key="10">
    <source>
        <dbReference type="ARBA" id="ARBA00023136"/>
    </source>
</evidence>
<feature type="transmembrane region" description="Helical" evidence="12">
    <location>
        <begin position="288"/>
        <end position="309"/>
    </location>
</feature>
<evidence type="ECO:0000259" key="13">
    <source>
        <dbReference type="PROSITE" id="PS51098"/>
    </source>
</evidence>
<dbReference type="Proteomes" id="UP001055185">
    <property type="component" value="Unassembled WGS sequence"/>
</dbReference>
<dbReference type="PROSITE" id="PS51103">
    <property type="entry name" value="PTS_EIIC_TYPE_1"/>
    <property type="match status" value="1"/>
</dbReference>
<gene>
    <name evidence="15" type="ORF">JCM17207_22540</name>
</gene>
<feature type="transmembrane region" description="Helical" evidence="12">
    <location>
        <begin position="467"/>
        <end position="489"/>
    </location>
</feature>
<dbReference type="GO" id="GO:0016301">
    <property type="term" value="F:kinase activity"/>
    <property type="evidence" value="ECO:0007669"/>
    <property type="project" value="UniProtKB-KW"/>
</dbReference>
<dbReference type="NCBIfam" id="TIGR00826">
    <property type="entry name" value="EIIB_glc"/>
    <property type="match status" value="1"/>
</dbReference>
<dbReference type="InterPro" id="IPR036878">
    <property type="entry name" value="Glu_permease_IIB"/>
</dbReference>
<evidence type="ECO:0000256" key="7">
    <source>
        <dbReference type="ARBA" id="ARBA00022692"/>
    </source>
</evidence>
<comment type="subcellular location">
    <subcellularLocation>
        <location evidence="1">Cell membrane</location>
        <topology evidence="1">Multi-pass membrane protein</topology>
    </subcellularLocation>
</comment>
<evidence type="ECO:0000256" key="11">
    <source>
        <dbReference type="PROSITE-ProRule" id="PRU00421"/>
    </source>
</evidence>
<dbReference type="PANTHER" id="PTHR30175">
    <property type="entry name" value="PHOSPHOTRANSFERASE SYSTEM TRANSPORT PROTEIN"/>
    <property type="match status" value="1"/>
</dbReference>
<evidence type="ECO:0000256" key="12">
    <source>
        <dbReference type="SAM" id="Phobius"/>
    </source>
</evidence>
<evidence type="ECO:0000256" key="9">
    <source>
        <dbReference type="ARBA" id="ARBA00022989"/>
    </source>
</evidence>
<evidence type="ECO:0000313" key="16">
    <source>
        <dbReference type="Proteomes" id="UP001055185"/>
    </source>
</evidence>
<dbReference type="PROSITE" id="PS01035">
    <property type="entry name" value="PTS_EIIB_TYPE_1_CYS"/>
    <property type="match status" value="1"/>
</dbReference>
<dbReference type="RefSeq" id="WP_238317838.1">
    <property type="nucleotide sequence ID" value="NZ_BQKV01000098.1"/>
</dbReference>
<feature type="domain" description="PTS EIIB type-1" evidence="13">
    <location>
        <begin position="87"/>
        <end position="169"/>
    </location>
</feature>
<organism evidence="15 16">
    <name type="scientific">Faecalibacterium gallinarum</name>
    <dbReference type="NCBI Taxonomy" id="2903556"/>
    <lineage>
        <taxon>Bacteria</taxon>
        <taxon>Bacillati</taxon>
        <taxon>Bacillota</taxon>
        <taxon>Clostridia</taxon>
        <taxon>Eubacteriales</taxon>
        <taxon>Oscillospiraceae</taxon>
        <taxon>Faecalibacterium</taxon>
    </lineage>
</organism>
<evidence type="ECO:0000256" key="1">
    <source>
        <dbReference type="ARBA" id="ARBA00004651"/>
    </source>
</evidence>
<evidence type="ECO:0000256" key="8">
    <source>
        <dbReference type="ARBA" id="ARBA00022777"/>
    </source>
</evidence>
<dbReference type="AlphaFoldDB" id="A0AA37J1C3"/>
<dbReference type="Pfam" id="PF00367">
    <property type="entry name" value="PTS_EIIB"/>
    <property type="match status" value="1"/>
</dbReference>
<dbReference type="GO" id="GO:0015771">
    <property type="term" value="P:trehalose transport"/>
    <property type="evidence" value="ECO:0007669"/>
    <property type="project" value="TreeGrafter"/>
</dbReference>
<dbReference type="GO" id="GO:0008982">
    <property type="term" value="F:protein-N(PI)-phosphohistidine-sugar phosphotransferase activity"/>
    <property type="evidence" value="ECO:0007669"/>
    <property type="project" value="InterPro"/>
</dbReference>
<dbReference type="GO" id="GO:0005886">
    <property type="term" value="C:plasma membrane"/>
    <property type="evidence" value="ECO:0007669"/>
    <property type="project" value="UniProtKB-SubCell"/>
</dbReference>
<feature type="transmembrane region" description="Helical" evidence="12">
    <location>
        <begin position="329"/>
        <end position="350"/>
    </location>
</feature>
<feature type="transmembrane region" description="Helical" evidence="12">
    <location>
        <begin position="187"/>
        <end position="208"/>
    </location>
</feature>
<keyword evidence="10 12" id="KW-0472">Membrane</keyword>
<dbReference type="SUPFAM" id="SSF55604">
    <property type="entry name" value="Glucose permease domain IIB"/>
    <property type="match status" value="1"/>
</dbReference>
<reference evidence="15" key="1">
    <citation type="journal article" date="2022" name="Int. J. Syst. Evol. Microbiol.">
        <title>Genome-based, phenotypic and chemotaxonomic classification of Faecalibacterium strains: proposal of three novel species Faecalibacterium duncaniae sp. nov., Faecalibacterium hattorii sp. nov. and Faecalibacterium gallinarum sp. nov. .</title>
        <authorList>
            <person name="Sakamoto M."/>
            <person name="Sakurai N."/>
            <person name="Tanno H."/>
            <person name="Iino T."/>
            <person name="Ohkuma M."/>
            <person name="Endo A."/>
        </authorList>
    </citation>
    <scope>NUCLEOTIDE SEQUENCE</scope>
    <source>
        <strain evidence="15">JCM 17207</strain>
    </source>
</reference>
<dbReference type="InterPro" id="IPR013013">
    <property type="entry name" value="PTS_EIIC_1"/>
</dbReference>
<keyword evidence="2" id="KW-0813">Transport</keyword>
<feature type="transmembrane region" description="Helical" evidence="12">
    <location>
        <begin position="259"/>
        <end position="276"/>
    </location>
</feature>
<evidence type="ECO:0000256" key="3">
    <source>
        <dbReference type="ARBA" id="ARBA00022475"/>
    </source>
</evidence>
<keyword evidence="16" id="KW-1185">Reference proteome</keyword>
<dbReference type="InterPro" id="IPR003352">
    <property type="entry name" value="PTS_EIIC"/>
</dbReference>
<keyword evidence="3" id="KW-1003">Cell membrane</keyword>
<feature type="domain" description="PTS EIIC type-1" evidence="14">
    <location>
        <begin position="189"/>
        <end position="543"/>
    </location>
</feature>
<evidence type="ECO:0000259" key="14">
    <source>
        <dbReference type="PROSITE" id="PS51103"/>
    </source>
</evidence>
<dbReference type="EMBL" id="BQKV01000098">
    <property type="protein sequence ID" value="GJN65629.1"/>
    <property type="molecule type" value="Genomic_DNA"/>
</dbReference>
<dbReference type="FunFam" id="3.30.1360.60:FF:000001">
    <property type="entry name" value="PTS system glucose-specific IIBC component PtsG"/>
    <property type="match status" value="1"/>
</dbReference>